<evidence type="ECO:0000259" key="5">
    <source>
        <dbReference type="PROSITE" id="PS51635"/>
    </source>
</evidence>
<keyword evidence="1 4" id="KW-0378">Hydrolase</keyword>
<dbReference type="GO" id="GO:0016042">
    <property type="term" value="P:lipid catabolic process"/>
    <property type="evidence" value="ECO:0007669"/>
    <property type="project" value="UniProtKB-UniRule"/>
</dbReference>
<dbReference type="GO" id="GO:0004620">
    <property type="term" value="F:phospholipase activity"/>
    <property type="evidence" value="ECO:0007669"/>
    <property type="project" value="TreeGrafter"/>
</dbReference>
<evidence type="ECO:0000256" key="3">
    <source>
        <dbReference type="ARBA" id="ARBA00023098"/>
    </source>
</evidence>
<organism evidence="6 7">
    <name type="scientific">Candidatus Propionivibrio dominans</name>
    <dbReference type="NCBI Taxonomy" id="2954373"/>
    <lineage>
        <taxon>Bacteria</taxon>
        <taxon>Pseudomonadati</taxon>
        <taxon>Pseudomonadota</taxon>
        <taxon>Betaproteobacteria</taxon>
        <taxon>Rhodocyclales</taxon>
        <taxon>Rhodocyclaceae</taxon>
        <taxon>Propionivibrio</taxon>
    </lineage>
</organism>
<keyword evidence="3 4" id="KW-0443">Lipid metabolism</keyword>
<dbReference type="SUPFAM" id="SSF52151">
    <property type="entry name" value="FabD/lysophospholipase-like"/>
    <property type="match status" value="1"/>
</dbReference>
<evidence type="ECO:0000256" key="1">
    <source>
        <dbReference type="ARBA" id="ARBA00022801"/>
    </source>
</evidence>
<dbReference type="PANTHER" id="PTHR24185:SF1">
    <property type="entry name" value="CALCIUM-INDEPENDENT PHOSPHOLIPASE A2-GAMMA"/>
    <property type="match status" value="1"/>
</dbReference>
<feature type="active site" description="Proton acceptor" evidence="4">
    <location>
        <position position="221"/>
    </location>
</feature>
<gene>
    <name evidence="6" type="ORF">IPJ48_10210</name>
</gene>
<dbReference type="InterPro" id="IPR016035">
    <property type="entry name" value="Acyl_Trfase/lysoPLipase"/>
</dbReference>
<comment type="caution">
    <text evidence="6">The sequence shown here is derived from an EMBL/GenBank/DDBJ whole genome shotgun (WGS) entry which is preliminary data.</text>
</comment>
<dbReference type="PANTHER" id="PTHR24185">
    <property type="entry name" value="CALCIUM-INDEPENDENT PHOSPHOLIPASE A2-GAMMA"/>
    <property type="match status" value="1"/>
</dbReference>
<keyword evidence="2 4" id="KW-0442">Lipid degradation</keyword>
<reference evidence="6" key="1">
    <citation type="submission" date="2020-10" db="EMBL/GenBank/DDBJ databases">
        <title>Connecting structure to function with the recovery of over 1000 high-quality activated sludge metagenome-assembled genomes encoding full-length rRNA genes using long-read sequencing.</title>
        <authorList>
            <person name="Singleton C.M."/>
            <person name="Petriglieri F."/>
            <person name="Kristensen J.M."/>
            <person name="Kirkegaard R.H."/>
            <person name="Michaelsen T.Y."/>
            <person name="Andersen M.H."/>
            <person name="Karst S.M."/>
            <person name="Dueholm M.S."/>
            <person name="Nielsen P.H."/>
            <person name="Albertsen M."/>
        </authorList>
    </citation>
    <scope>NUCLEOTIDE SEQUENCE</scope>
    <source>
        <strain evidence="6">EsbW_18-Q3-R4-48_MAXAC.044</strain>
    </source>
</reference>
<feature type="domain" description="PNPLA" evidence="5">
    <location>
        <begin position="18"/>
        <end position="234"/>
    </location>
</feature>
<dbReference type="GO" id="GO:0006631">
    <property type="term" value="P:fatty acid metabolic process"/>
    <property type="evidence" value="ECO:0007669"/>
    <property type="project" value="TreeGrafter"/>
</dbReference>
<evidence type="ECO:0000313" key="6">
    <source>
        <dbReference type="EMBL" id="MBK7423429.1"/>
    </source>
</evidence>
<dbReference type="Proteomes" id="UP000886602">
    <property type="component" value="Unassembled WGS sequence"/>
</dbReference>
<feature type="active site" description="Nucleophile" evidence="4">
    <location>
        <position position="63"/>
    </location>
</feature>
<dbReference type="AlphaFoldDB" id="A0A9D7F7A8"/>
<dbReference type="GO" id="GO:0016020">
    <property type="term" value="C:membrane"/>
    <property type="evidence" value="ECO:0007669"/>
    <property type="project" value="TreeGrafter"/>
</dbReference>
<dbReference type="Gene3D" id="3.40.1090.10">
    <property type="entry name" value="Cytosolic phospholipase A2 catalytic domain"/>
    <property type="match status" value="1"/>
</dbReference>
<feature type="short sequence motif" description="DGA/G" evidence="4">
    <location>
        <begin position="221"/>
        <end position="223"/>
    </location>
</feature>
<evidence type="ECO:0000256" key="2">
    <source>
        <dbReference type="ARBA" id="ARBA00022963"/>
    </source>
</evidence>
<dbReference type="EMBL" id="JADJNC010000014">
    <property type="protein sequence ID" value="MBK7423429.1"/>
    <property type="molecule type" value="Genomic_DNA"/>
</dbReference>
<accession>A0A9D7F7A8</accession>
<dbReference type="InterPro" id="IPR002641">
    <property type="entry name" value="PNPLA_dom"/>
</dbReference>
<feature type="short sequence motif" description="GXGXXG" evidence="4">
    <location>
        <begin position="22"/>
        <end position="27"/>
    </location>
</feature>
<dbReference type="Pfam" id="PF01734">
    <property type="entry name" value="Patatin"/>
    <property type="match status" value="1"/>
</dbReference>
<dbReference type="PROSITE" id="PS51635">
    <property type="entry name" value="PNPLA"/>
    <property type="match status" value="1"/>
</dbReference>
<evidence type="ECO:0000313" key="7">
    <source>
        <dbReference type="Proteomes" id="UP000886602"/>
    </source>
</evidence>
<proteinExistence type="predicted"/>
<evidence type="ECO:0000256" key="4">
    <source>
        <dbReference type="PROSITE-ProRule" id="PRU01161"/>
    </source>
</evidence>
<feature type="short sequence motif" description="GXSXG" evidence="4">
    <location>
        <begin position="61"/>
        <end position="65"/>
    </location>
</feature>
<protein>
    <submittedName>
        <fullName evidence="6">Patatin-like phospholipase family protein</fullName>
    </submittedName>
</protein>
<sequence>MSSKLIARIDSPVPKKILTCDGGGILGLISVEILARIEADLRTRLNKPDLVLADWFDFVCGTSTGAIIAACIAAGMSMDRIREFYVGSGEQMFDKASVFKRLRYSYNDEPLAEKLRSELNHALGYAEGAPPATLGDEGLRTLLMMVLRNHTTDSPWPVSNNPGAKYNQRIKTDGTPRKDCNLDLPLWQLVRASTAAPTFFPPEVVTFAPGTPDEYQFIFVDGGVTTYNNSAFLAFQMATAAPYRINWPTGTDRLLIVSVGTGSAARARPELKEDDLWLLDHAKSIPSALMNAASAGWDMACRLLGECRHGGQIDREVWDMLATPDTPNSTVSKQFAYVRYDPDVTREGLDALGLKAIDPARVQLMDSVKFIPDIQRVGTTYAAAHFTIEHFRGFV</sequence>
<name>A0A9D7F7A8_9RHOO</name>